<gene>
    <name evidence="1" type="ORF">T10_10375</name>
</gene>
<dbReference type="AlphaFoldDB" id="A0A0V1MS73"/>
<protein>
    <submittedName>
        <fullName evidence="1">Uncharacterized protein</fullName>
    </submittedName>
</protein>
<evidence type="ECO:0000313" key="1">
    <source>
        <dbReference type="EMBL" id="KRZ74447.1"/>
    </source>
</evidence>
<dbReference type="EMBL" id="JYDO01000050">
    <property type="protein sequence ID" value="KRZ74447.1"/>
    <property type="molecule type" value="Genomic_DNA"/>
</dbReference>
<accession>A0A0V1MS73</accession>
<evidence type="ECO:0000313" key="2">
    <source>
        <dbReference type="Proteomes" id="UP000054843"/>
    </source>
</evidence>
<sequence length="89" mass="10094">MHVGRLFTNANCTRKFQESSQATIGMSSFSRKYEEAKEIHYPHGGVEMSNFCYAHLINPPPNRSTAPTNNVRKNWALPKVEAEPICKLD</sequence>
<comment type="caution">
    <text evidence="1">The sequence shown here is derived from an EMBL/GenBank/DDBJ whole genome shotgun (WGS) entry which is preliminary data.</text>
</comment>
<keyword evidence="2" id="KW-1185">Reference proteome</keyword>
<name>A0A0V1MS73_9BILA</name>
<dbReference type="Proteomes" id="UP000054843">
    <property type="component" value="Unassembled WGS sequence"/>
</dbReference>
<organism evidence="1 2">
    <name type="scientific">Trichinella papuae</name>
    <dbReference type="NCBI Taxonomy" id="268474"/>
    <lineage>
        <taxon>Eukaryota</taxon>
        <taxon>Metazoa</taxon>
        <taxon>Ecdysozoa</taxon>
        <taxon>Nematoda</taxon>
        <taxon>Enoplea</taxon>
        <taxon>Dorylaimia</taxon>
        <taxon>Trichinellida</taxon>
        <taxon>Trichinellidae</taxon>
        <taxon>Trichinella</taxon>
    </lineage>
</organism>
<reference evidence="1 2" key="1">
    <citation type="submission" date="2015-01" db="EMBL/GenBank/DDBJ databases">
        <title>Evolution of Trichinella species and genotypes.</title>
        <authorList>
            <person name="Korhonen P.K."/>
            <person name="Edoardo P."/>
            <person name="Giuseppe L.R."/>
            <person name="Gasser R.B."/>
        </authorList>
    </citation>
    <scope>NUCLEOTIDE SEQUENCE [LARGE SCALE GENOMIC DNA]</scope>
    <source>
        <strain evidence="1">ISS1980</strain>
    </source>
</reference>
<proteinExistence type="predicted"/>